<dbReference type="SMART" id="SM00418">
    <property type="entry name" value="HTH_ARSR"/>
    <property type="match status" value="1"/>
</dbReference>
<proteinExistence type="predicted"/>
<dbReference type="NCBIfam" id="NF033788">
    <property type="entry name" value="HTH_metalloreg"/>
    <property type="match status" value="1"/>
</dbReference>
<dbReference type="EMBL" id="JBHSIY010000029">
    <property type="protein sequence ID" value="MFC4869777.1"/>
    <property type="molecule type" value="Genomic_DNA"/>
</dbReference>
<accession>A0ABV9STW5</accession>
<name>A0ABV9STW5_9ACTN</name>
<sequence length="119" mass="12895">MSDDVVDRREAERYADWFKALADATRIQIVTLLARRGATLSVGEIVAAVDVGQSTVSHHLKALAEAGFVLVDHEGAYSRYRLNEECVEAFPSAADVVMGRPAPIQAGGRSGTGRWGRPR</sequence>
<organism evidence="5 6">
    <name type="scientific">Streptomonospora arabica</name>
    <dbReference type="NCBI Taxonomy" id="412417"/>
    <lineage>
        <taxon>Bacteria</taxon>
        <taxon>Bacillati</taxon>
        <taxon>Actinomycetota</taxon>
        <taxon>Actinomycetes</taxon>
        <taxon>Streptosporangiales</taxon>
        <taxon>Nocardiopsidaceae</taxon>
        <taxon>Streptomonospora</taxon>
    </lineage>
</organism>
<evidence type="ECO:0000256" key="3">
    <source>
        <dbReference type="ARBA" id="ARBA00023163"/>
    </source>
</evidence>
<evidence type="ECO:0000259" key="4">
    <source>
        <dbReference type="PROSITE" id="PS50987"/>
    </source>
</evidence>
<dbReference type="RefSeq" id="WP_344140863.1">
    <property type="nucleotide sequence ID" value="NZ_BAAAQI010000002.1"/>
</dbReference>
<evidence type="ECO:0000313" key="6">
    <source>
        <dbReference type="Proteomes" id="UP001595858"/>
    </source>
</evidence>
<dbReference type="PANTHER" id="PTHR33154">
    <property type="entry name" value="TRANSCRIPTIONAL REGULATOR, ARSR FAMILY"/>
    <property type="match status" value="1"/>
</dbReference>
<evidence type="ECO:0000256" key="1">
    <source>
        <dbReference type="ARBA" id="ARBA00023015"/>
    </source>
</evidence>
<dbReference type="CDD" id="cd00090">
    <property type="entry name" value="HTH_ARSR"/>
    <property type="match status" value="1"/>
</dbReference>
<dbReference type="InterPro" id="IPR051081">
    <property type="entry name" value="HTH_MetalResp_TranReg"/>
</dbReference>
<protein>
    <submittedName>
        <fullName evidence="5">ArsR/SmtB family transcription factor</fullName>
    </submittedName>
</protein>
<dbReference type="PROSITE" id="PS50987">
    <property type="entry name" value="HTH_ARSR_2"/>
    <property type="match status" value="1"/>
</dbReference>
<dbReference type="Pfam" id="PF01022">
    <property type="entry name" value="HTH_5"/>
    <property type="match status" value="1"/>
</dbReference>
<feature type="domain" description="HTH arsR-type" evidence="4">
    <location>
        <begin position="6"/>
        <end position="102"/>
    </location>
</feature>
<dbReference type="InterPro" id="IPR036390">
    <property type="entry name" value="WH_DNA-bd_sf"/>
</dbReference>
<dbReference type="Proteomes" id="UP001595858">
    <property type="component" value="Unassembled WGS sequence"/>
</dbReference>
<dbReference type="InterPro" id="IPR036388">
    <property type="entry name" value="WH-like_DNA-bd_sf"/>
</dbReference>
<keyword evidence="1" id="KW-0805">Transcription regulation</keyword>
<evidence type="ECO:0000313" key="5">
    <source>
        <dbReference type="EMBL" id="MFC4869777.1"/>
    </source>
</evidence>
<dbReference type="InterPro" id="IPR011991">
    <property type="entry name" value="ArsR-like_HTH"/>
</dbReference>
<dbReference type="InterPro" id="IPR001845">
    <property type="entry name" value="HTH_ArsR_DNA-bd_dom"/>
</dbReference>
<dbReference type="PANTHER" id="PTHR33154:SF33">
    <property type="entry name" value="TRANSCRIPTIONAL REPRESSOR SDPR"/>
    <property type="match status" value="1"/>
</dbReference>
<reference evidence="6" key="1">
    <citation type="journal article" date="2019" name="Int. J. Syst. Evol. Microbiol.">
        <title>The Global Catalogue of Microorganisms (GCM) 10K type strain sequencing project: providing services to taxonomists for standard genome sequencing and annotation.</title>
        <authorList>
            <consortium name="The Broad Institute Genomics Platform"/>
            <consortium name="The Broad Institute Genome Sequencing Center for Infectious Disease"/>
            <person name="Wu L."/>
            <person name="Ma J."/>
        </authorList>
    </citation>
    <scope>NUCLEOTIDE SEQUENCE [LARGE SCALE GENOMIC DNA]</scope>
    <source>
        <strain evidence="6">CGMCC 4.7304</strain>
    </source>
</reference>
<evidence type="ECO:0000256" key="2">
    <source>
        <dbReference type="ARBA" id="ARBA00023125"/>
    </source>
</evidence>
<keyword evidence="6" id="KW-1185">Reference proteome</keyword>
<gene>
    <name evidence="5" type="ORF">ACFPCZ_24365</name>
</gene>
<dbReference type="SUPFAM" id="SSF46785">
    <property type="entry name" value="Winged helix' DNA-binding domain"/>
    <property type="match status" value="1"/>
</dbReference>
<keyword evidence="2" id="KW-0238">DNA-binding</keyword>
<dbReference type="PRINTS" id="PR00778">
    <property type="entry name" value="HTHARSR"/>
</dbReference>
<comment type="caution">
    <text evidence="5">The sequence shown here is derived from an EMBL/GenBank/DDBJ whole genome shotgun (WGS) entry which is preliminary data.</text>
</comment>
<dbReference type="Gene3D" id="1.10.10.10">
    <property type="entry name" value="Winged helix-like DNA-binding domain superfamily/Winged helix DNA-binding domain"/>
    <property type="match status" value="1"/>
</dbReference>
<keyword evidence="3" id="KW-0804">Transcription</keyword>